<name>A0A7R8CH61_LEPSM</name>
<dbReference type="SMART" id="SM00711">
    <property type="entry name" value="TDU"/>
    <property type="match status" value="2"/>
</dbReference>
<evidence type="ECO:0000313" key="3">
    <source>
        <dbReference type="Proteomes" id="UP000675881"/>
    </source>
</evidence>
<protein>
    <submittedName>
        <fullName evidence="2">(salmon louse) hypothetical protein</fullName>
    </submittedName>
</protein>
<dbReference type="GO" id="GO:0001223">
    <property type="term" value="F:transcription coactivator binding"/>
    <property type="evidence" value="ECO:0007669"/>
    <property type="project" value="TreeGrafter"/>
</dbReference>
<feature type="compositionally biased region" description="Basic and acidic residues" evidence="1">
    <location>
        <begin position="252"/>
        <end position="262"/>
    </location>
</feature>
<organism evidence="2 3">
    <name type="scientific">Lepeophtheirus salmonis</name>
    <name type="common">Salmon louse</name>
    <name type="synonym">Caligus salmonis</name>
    <dbReference type="NCBI Taxonomy" id="72036"/>
    <lineage>
        <taxon>Eukaryota</taxon>
        <taxon>Metazoa</taxon>
        <taxon>Ecdysozoa</taxon>
        <taxon>Arthropoda</taxon>
        <taxon>Crustacea</taxon>
        <taxon>Multicrustacea</taxon>
        <taxon>Hexanauplia</taxon>
        <taxon>Copepoda</taxon>
        <taxon>Siphonostomatoida</taxon>
        <taxon>Caligidae</taxon>
        <taxon>Lepeophtheirus</taxon>
    </lineage>
</organism>
<accession>A0A7R8CH61</accession>
<dbReference type="OrthoDB" id="10040691at2759"/>
<dbReference type="PANTHER" id="PTHR17604">
    <property type="entry name" value="TRANSCRIPTION COFACTOR VESTIGIAL-LIKE PROTEIN 4"/>
    <property type="match status" value="1"/>
</dbReference>
<gene>
    <name evidence="2" type="ORF">LSAA_3887</name>
</gene>
<feature type="compositionally biased region" description="Acidic residues" evidence="1">
    <location>
        <begin position="183"/>
        <end position="193"/>
    </location>
</feature>
<feature type="compositionally biased region" description="Low complexity" evidence="1">
    <location>
        <begin position="311"/>
        <end position="327"/>
    </location>
</feature>
<dbReference type="GO" id="GO:0045892">
    <property type="term" value="P:negative regulation of DNA-templated transcription"/>
    <property type="evidence" value="ECO:0007669"/>
    <property type="project" value="TreeGrafter"/>
</dbReference>
<feature type="region of interest" description="Disordered" evidence="1">
    <location>
        <begin position="378"/>
        <end position="402"/>
    </location>
</feature>
<evidence type="ECO:0000313" key="2">
    <source>
        <dbReference type="EMBL" id="CAF2822116.1"/>
    </source>
</evidence>
<dbReference type="EMBL" id="HG994592">
    <property type="protein sequence ID" value="CAF2822116.1"/>
    <property type="molecule type" value="Genomic_DNA"/>
</dbReference>
<feature type="region of interest" description="Disordered" evidence="1">
    <location>
        <begin position="146"/>
        <end position="262"/>
    </location>
</feature>
<feature type="compositionally biased region" description="Polar residues" evidence="1">
    <location>
        <begin position="392"/>
        <end position="402"/>
    </location>
</feature>
<sequence length="402" mass="45627">MVIIDSYEPFCVKLCVSLRFCTRVCICLRTPRACPPFLQLLVLQLEEDRTKKRRDRIPDIPSPMTGRLIQLSSGKRFIQKITQSNPSVQFVLKAGVEDCTTNYLECLVLNLRWMYYQEQQPWWKSHQYPLILNKVTKGVNAVSSFKERHPKFRKSSTPEYLLAAGNKRRNSREFHPLPSSSEGEMETTDEEGPLDMSIKKRDRSPPPPYPINFSSGSPPSISLRDLPPPPSYEVAISKRYSDSLHRPGSTESNKENEDTRPIREITIITDSLADPLLDEHFRRSLGANYKSLFKKSPVSQEDGENESSPENDSNVKQSSSNNNSPSSRKTDLDDDERVRVINAEDTERDHIVEMDQEGSTVEDHFAKALGETWIKLQAAASKSSSSSPPPRRTNTPQLLTTS</sequence>
<keyword evidence="3" id="KW-1185">Reference proteome</keyword>
<feature type="compositionally biased region" description="Basic and acidic residues" evidence="1">
    <location>
        <begin position="328"/>
        <end position="339"/>
    </location>
</feature>
<dbReference type="PANTHER" id="PTHR17604:SF7">
    <property type="entry name" value="TONDU-DOMAIN-CONTAINING GROWTH INHIBITOR, ISOFORM A"/>
    <property type="match status" value="1"/>
</dbReference>
<dbReference type="InterPro" id="IPR028184">
    <property type="entry name" value="VGLL4"/>
</dbReference>
<proteinExistence type="predicted"/>
<dbReference type="Proteomes" id="UP000675881">
    <property type="component" value="Chromosome 13"/>
</dbReference>
<evidence type="ECO:0000256" key="1">
    <source>
        <dbReference type="SAM" id="MobiDB-lite"/>
    </source>
</evidence>
<reference evidence="2" key="1">
    <citation type="submission" date="2021-02" db="EMBL/GenBank/DDBJ databases">
        <authorList>
            <person name="Bekaert M."/>
        </authorList>
    </citation>
    <scope>NUCLEOTIDE SEQUENCE</scope>
    <source>
        <strain evidence="2">IoA-00</strain>
    </source>
</reference>
<dbReference type="AlphaFoldDB" id="A0A7R8CH61"/>
<feature type="region of interest" description="Disordered" evidence="1">
    <location>
        <begin position="296"/>
        <end position="359"/>
    </location>
</feature>
<dbReference type="InterPro" id="IPR006627">
    <property type="entry name" value="TDU_repeat"/>
</dbReference>